<feature type="compositionally biased region" description="Polar residues" evidence="1">
    <location>
        <begin position="46"/>
        <end position="58"/>
    </location>
</feature>
<proteinExistence type="predicted"/>
<sequence>MATKENKGGILRNGQVENDLKAKGKIEGPYEGAQDTGDKIVRQRGTAVQKQDGQPQNEEQSEEE</sequence>
<dbReference type="EMBL" id="CP042433">
    <property type="protein sequence ID" value="QEC57640.1"/>
    <property type="molecule type" value="Genomic_DNA"/>
</dbReference>
<accession>A0A5B8UNI0</accession>
<dbReference type="OrthoDB" id="680934at2"/>
<feature type="compositionally biased region" description="Basic and acidic residues" evidence="1">
    <location>
        <begin position="18"/>
        <end position="28"/>
    </location>
</feature>
<name>A0A5B8UNI0_9BACT</name>
<protein>
    <submittedName>
        <fullName evidence="2">Uncharacterized protein</fullName>
    </submittedName>
</protein>
<evidence type="ECO:0000256" key="1">
    <source>
        <dbReference type="SAM" id="MobiDB-lite"/>
    </source>
</evidence>
<dbReference type="KEGG" id="fgg:FSB75_17605"/>
<dbReference type="Proteomes" id="UP000321204">
    <property type="component" value="Chromosome"/>
</dbReference>
<reference evidence="2 3" key="1">
    <citation type="journal article" date="2015" name="Int. J. Syst. Evol. Microbiol.">
        <title>Flavisolibacter ginsenosidimutans sp. nov., with ginsenoside-converting activity isolated from soil used for cultivating ginseng.</title>
        <authorList>
            <person name="Zhao Y."/>
            <person name="Liu Q."/>
            <person name="Kang M.S."/>
            <person name="Jin F."/>
            <person name="Yu H."/>
            <person name="Im W.T."/>
        </authorList>
    </citation>
    <scope>NUCLEOTIDE SEQUENCE [LARGE SCALE GENOMIC DNA]</scope>
    <source>
        <strain evidence="2 3">Gsoil 636</strain>
    </source>
</reference>
<evidence type="ECO:0000313" key="3">
    <source>
        <dbReference type="Proteomes" id="UP000321204"/>
    </source>
</evidence>
<keyword evidence="3" id="KW-1185">Reference proteome</keyword>
<evidence type="ECO:0000313" key="2">
    <source>
        <dbReference type="EMBL" id="QEC57640.1"/>
    </source>
</evidence>
<feature type="region of interest" description="Disordered" evidence="1">
    <location>
        <begin position="1"/>
        <end position="64"/>
    </location>
</feature>
<gene>
    <name evidence="2" type="ORF">FSB75_17605</name>
</gene>
<dbReference type="RefSeq" id="WP_146790173.1">
    <property type="nucleotide sequence ID" value="NZ_BAABIO010000003.1"/>
</dbReference>
<dbReference type="AlphaFoldDB" id="A0A5B8UNI0"/>
<organism evidence="2 3">
    <name type="scientific">Flavisolibacter ginsenosidimutans</name>
    <dbReference type="NCBI Taxonomy" id="661481"/>
    <lineage>
        <taxon>Bacteria</taxon>
        <taxon>Pseudomonadati</taxon>
        <taxon>Bacteroidota</taxon>
        <taxon>Chitinophagia</taxon>
        <taxon>Chitinophagales</taxon>
        <taxon>Chitinophagaceae</taxon>
        <taxon>Flavisolibacter</taxon>
    </lineage>
</organism>